<proteinExistence type="predicted"/>
<dbReference type="GO" id="GO:0009103">
    <property type="term" value="P:lipopolysaccharide biosynthetic process"/>
    <property type="evidence" value="ECO:0007669"/>
    <property type="project" value="TreeGrafter"/>
</dbReference>
<dbReference type="Pfam" id="PF00534">
    <property type="entry name" value="Glycos_transf_1"/>
    <property type="match status" value="1"/>
</dbReference>
<dbReference type="RefSeq" id="WP_045412896.1">
    <property type="nucleotide sequence ID" value="NZ_CAXOAM010000013.1"/>
</dbReference>
<dbReference type="InterPro" id="IPR028098">
    <property type="entry name" value="Glyco_trans_4-like_N"/>
</dbReference>
<evidence type="ECO:0000259" key="3">
    <source>
        <dbReference type="Pfam" id="PF13439"/>
    </source>
</evidence>
<evidence type="ECO:0000256" key="1">
    <source>
        <dbReference type="ARBA" id="ARBA00022679"/>
    </source>
</evidence>
<reference evidence="5" key="2">
    <citation type="journal article" date="2023" name="J. Hosp. Infect.">
        <title>Cross-contamination of carbapenem-resistant Gram-negative bacteria between patients and hospital environment in the first year of a newly built surgical ward.</title>
        <authorList>
            <person name="Boutin S."/>
            <person name="Scherrer M."/>
            <person name="Spath I."/>
            <person name="Kocer K."/>
            <person name="Heeg K."/>
            <person name="Nurjadi D."/>
        </authorList>
    </citation>
    <scope>NUCLEOTIDE SEQUENCE</scope>
    <source>
        <strain evidence="5">KE10384</strain>
    </source>
</reference>
<dbReference type="CDD" id="cd03809">
    <property type="entry name" value="GT4_MtfB-like"/>
    <property type="match status" value="1"/>
</dbReference>
<dbReference type="Proteomes" id="UP001303386">
    <property type="component" value="Unassembled WGS sequence"/>
</dbReference>
<dbReference type="Gene3D" id="3.40.50.2000">
    <property type="entry name" value="Glycogen Phosphorylase B"/>
    <property type="match status" value="2"/>
</dbReference>
<protein>
    <submittedName>
        <fullName evidence="5">Glycosyltransferase family 1 protein</fullName>
    </submittedName>
    <submittedName>
        <fullName evidence="4">N-acetylgalactosamine-NN'-diacetylbacillosaminyl-diphospho-undecaprenol 4-alpha-N-acetylgalactosaminyltransferase</fullName>
    </submittedName>
</protein>
<keyword evidence="1 4" id="KW-0808">Transferase</keyword>
<dbReference type="InterPro" id="IPR001296">
    <property type="entry name" value="Glyco_trans_1"/>
</dbReference>
<accession>A0A346NT10</accession>
<dbReference type="SUPFAM" id="SSF53756">
    <property type="entry name" value="UDP-Glycosyltransferase/glycogen phosphorylase"/>
    <property type="match status" value="1"/>
</dbReference>
<dbReference type="GO" id="GO:0016757">
    <property type="term" value="F:glycosyltransferase activity"/>
    <property type="evidence" value="ECO:0007669"/>
    <property type="project" value="InterPro"/>
</dbReference>
<gene>
    <name evidence="5" type="ORF">PZT46_21755</name>
</gene>
<feature type="domain" description="Glycosyltransferase subfamily 4-like N-terminal" evidence="3">
    <location>
        <begin position="15"/>
        <end position="164"/>
    </location>
</feature>
<dbReference type="Pfam" id="PF13439">
    <property type="entry name" value="Glyco_transf_4"/>
    <property type="match status" value="1"/>
</dbReference>
<reference evidence="4" key="1">
    <citation type="journal article" date="2018" name="Front. Microbiol.">
        <title>Establishment of a Molecular Serotyping Scheme and a Multiplexed Luminex-Based Array for Enterobacter aerogenes.</title>
        <authorList>
            <person name="Guo X."/>
            <person name="Wang M."/>
            <person name="Wang L."/>
            <person name="Wang Y."/>
            <person name="Chen T."/>
            <person name="Wu P."/>
            <person name="Chen M."/>
            <person name="Liu B."/>
            <person name="Feng L."/>
        </authorList>
    </citation>
    <scope>NUCLEOTIDE SEQUENCE</scope>
    <source>
        <strain evidence="4">G5305</strain>
    </source>
</reference>
<organism evidence="4">
    <name type="scientific">Klebsiella aerogenes</name>
    <name type="common">Enterobacter aerogenes</name>
    <dbReference type="NCBI Taxonomy" id="548"/>
    <lineage>
        <taxon>Bacteria</taxon>
        <taxon>Pseudomonadati</taxon>
        <taxon>Pseudomonadota</taxon>
        <taxon>Gammaproteobacteria</taxon>
        <taxon>Enterobacterales</taxon>
        <taxon>Enterobacteriaceae</taxon>
        <taxon>Klebsiella/Raoultella group</taxon>
        <taxon>Klebsiella</taxon>
    </lineage>
</organism>
<dbReference type="EMBL" id="JARELW010000010">
    <property type="protein sequence ID" value="MEA8801868.1"/>
    <property type="molecule type" value="Genomic_DNA"/>
</dbReference>
<sequence length="349" mass="39568">MIYINARFLTQKITGVQRFAREISKKLISIRKDIVFLVPSLSEIIHDETLDGFTIIEVKGGGGHYWEQITLPLYLLKNNSPLLISLCNVGPVFYRNQVITLHDITFVKYPQSYSKKFRLVYGLITPILLKNSKVILTVSDFSKNDIAENFKVNANRIKVIYNSVSEVFKEYKKNDVIDSEPYILAVSSQNYHKNFHGLIRAFSKYNGKLQLKIIGGKTKAFSGIGLDTNDERVSFLGRVSDEELARLYSGATCFIFPSLYEGFGIPPIEAQVCGCPVLSSDRASMKEVLRDSAVYFNPENDDEIISAINRVYADEKLRKSLIVKGELNAQRFSWYESASKLNTIINTLI</sequence>
<dbReference type="AlphaFoldDB" id="A0A346NT10"/>
<feature type="domain" description="Glycosyl transferase family 1" evidence="2">
    <location>
        <begin position="172"/>
        <end position="324"/>
    </location>
</feature>
<evidence type="ECO:0000313" key="4">
    <source>
        <dbReference type="EMBL" id="AXR70403.1"/>
    </source>
</evidence>
<evidence type="ECO:0000259" key="2">
    <source>
        <dbReference type="Pfam" id="PF00534"/>
    </source>
</evidence>
<evidence type="ECO:0000313" key="5">
    <source>
        <dbReference type="EMBL" id="MEA8801868.1"/>
    </source>
</evidence>
<dbReference type="PANTHER" id="PTHR46401">
    <property type="entry name" value="GLYCOSYLTRANSFERASE WBBK-RELATED"/>
    <property type="match status" value="1"/>
</dbReference>
<dbReference type="PANTHER" id="PTHR46401:SF2">
    <property type="entry name" value="GLYCOSYLTRANSFERASE WBBK-RELATED"/>
    <property type="match status" value="1"/>
</dbReference>
<dbReference type="EMBL" id="MF687353">
    <property type="protein sequence ID" value="AXR70403.1"/>
    <property type="molecule type" value="Genomic_DNA"/>
</dbReference>
<name>A0A346NT10_KLEAE</name>